<accession>A0A5M8FBA4</accession>
<keyword evidence="2" id="KW-0436">Ligase</keyword>
<reference evidence="2 3" key="1">
    <citation type="submission" date="2019-09" db="EMBL/GenBank/DDBJ databases">
        <title>Whole-genome sequence of the purple sulfur bacterium Thiohalocapsa marina DSM 19078.</title>
        <authorList>
            <person name="Kyndt J.A."/>
            <person name="Meyer T.E."/>
        </authorList>
    </citation>
    <scope>NUCLEOTIDE SEQUENCE [LARGE SCALE GENOMIC DNA]</scope>
    <source>
        <strain evidence="2 3">DSM 19078</strain>
    </source>
</reference>
<dbReference type="PANTHER" id="PTHR43883">
    <property type="entry name" value="SLR0207 PROTEIN"/>
    <property type="match status" value="1"/>
</dbReference>
<dbReference type="EMBL" id="VWXX01000053">
    <property type="protein sequence ID" value="KAA6182153.1"/>
    <property type="molecule type" value="Genomic_DNA"/>
</dbReference>
<dbReference type="InterPro" id="IPR052732">
    <property type="entry name" value="Cell-binding_unc_protein"/>
</dbReference>
<dbReference type="OrthoDB" id="255834at2"/>
<dbReference type="RefSeq" id="WP_150094862.1">
    <property type="nucleotide sequence ID" value="NZ_VWXX01000053.1"/>
</dbReference>
<feature type="domain" description="RNA ligase" evidence="1">
    <location>
        <begin position="39"/>
        <end position="201"/>
    </location>
</feature>
<dbReference type="SUPFAM" id="SSF56091">
    <property type="entry name" value="DNA ligase/mRNA capping enzyme, catalytic domain"/>
    <property type="match status" value="1"/>
</dbReference>
<comment type="caution">
    <text evidence="2">The sequence shown here is derived from an EMBL/GenBank/DDBJ whole genome shotgun (WGS) entry which is preliminary data.</text>
</comment>
<proteinExistence type="predicted"/>
<dbReference type="Gene3D" id="3.30.470.30">
    <property type="entry name" value="DNA ligase/mRNA capping enzyme"/>
    <property type="match status" value="1"/>
</dbReference>
<organism evidence="2 3">
    <name type="scientific">Thiohalocapsa marina</name>
    <dbReference type="NCBI Taxonomy" id="424902"/>
    <lineage>
        <taxon>Bacteria</taxon>
        <taxon>Pseudomonadati</taxon>
        <taxon>Pseudomonadota</taxon>
        <taxon>Gammaproteobacteria</taxon>
        <taxon>Chromatiales</taxon>
        <taxon>Chromatiaceae</taxon>
        <taxon>Thiohalocapsa</taxon>
    </lineage>
</organism>
<dbReference type="InterPro" id="IPR021122">
    <property type="entry name" value="RNA_ligase_dom_REL/Rnl2"/>
</dbReference>
<protein>
    <submittedName>
        <fullName evidence="2">DNA ligase</fullName>
    </submittedName>
</protein>
<dbReference type="GO" id="GO:0016874">
    <property type="term" value="F:ligase activity"/>
    <property type="evidence" value="ECO:0007669"/>
    <property type="project" value="UniProtKB-KW"/>
</dbReference>
<sequence length="228" mass="26214">MTDFFRFPHTSHLAWLGEGSPRDDKVLSPADAAALLADPVRVEEKIDGANLGLSFGPDGSLRAQNRGQYLTRPHRGQFSRLGSWLGTREWRWREQMEPNLILFGEWCAAVHSLEYTELPDWFLLFDVYDRDAQRFWSARRRNTLADTLELSGPPLLHEGRTSLQQLVKLVNNSGSRFRDGPLEGLVIRRDSADWCESRAKLVRAEFTQAIGDHWRSRAIEWNRVQAGR</sequence>
<dbReference type="PANTHER" id="PTHR43883:SF1">
    <property type="entry name" value="GLUCONOKINASE"/>
    <property type="match status" value="1"/>
</dbReference>
<name>A0A5M8FBA4_9GAMM</name>
<dbReference type="AlphaFoldDB" id="A0A5M8FBA4"/>
<dbReference type="Proteomes" id="UP000322981">
    <property type="component" value="Unassembled WGS sequence"/>
</dbReference>
<keyword evidence="3" id="KW-1185">Reference proteome</keyword>
<dbReference type="Pfam" id="PF09414">
    <property type="entry name" value="RNA_ligase"/>
    <property type="match status" value="1"/>
</dbReference>
<evidence type="ECO:0000313" key="3">
    <source>
        <dbReference type="Proteomes" id="UP000322981"/>
    </source>
</evidence>
<evidence type="ECO:0000313" key="2">
    <source>
        <dbReference type="EMBL" id="KAA6182153.1"/>
    </source>
</evidence>
<evidence type="ECO:0000259" key="1">
    <source>
        <dbReference type="Pfam" id="PF09414"/>
    </source>
</evidence>
<gene>
    <name evidence="2" type="ORF">F2Q65_18395</name>
</gene>